<dbReference type="EMBL" id="SZYD01000004">
    <property type="protein sequence ID" value="KAD6453119.1"/>
    <property type="molecule type" value="Genomic_DNA"/>
</dbReference>
<evidence type="ECO:0000256" key="2">
    <source>
        <dbReference type="RuleBase" id="RU369070"/>
    </source>
</evidence>
<feature type="domain" description="Bifunctional inhibitor/plant lipid transfer protein/seed storage helical" evidence="3">
    <location>
        <begin position="17"/>
        <end position="89"/>
    </location>
</feature>
<evidence type="ECO:0000313" key="6">
    <source>
        <dbReference type="Proteomes" id="UP000326396"/>
    </source>
</evidence>
<keyword evidence="1 2" id="KW-0378">Hydrolase</keyword>
<dbReference type="NCBIfam" id="NF004127">
    <property type="entry name" value="PRK05617.1"/>
    <property type="match status" value="2"/>
</dbReference>
<dbReference type="Gene3D" id="3.90.226.10">
    <property type="entry name" value="2-enoyl-CoA Hydratase, Chain A, domain 1"/>
    <property type="match status" value="2"/>
</dbReference>
<evidence type="ECO:0000256" key="1">
    <source>
        <dbReference type="ARBA" id="ARBA00022801"/>
    </source>
</evidence>
<dbReference type="Pfam" id="PF14368">
    <property type="entry name" value="LTP_2"/>
    <property type="match status" value="1"/>
</dbReference>
<comment type="caution">
    <text evidence="5">The sequence shown here is derived from an EMBL/GenBank/DDBJ whole genome shotgun (WGS) entry which is preliminary data.</text>
</comment>
<dbReference type="SUPFAM" id="SSF47699">
    <property type="entry name" value="Bifunctional inhibitor/lipid-transfer protein/seed storage 2S albumin"/>
    <property type="match status" value="1"/>
</dbReference>
<comment type="function">
    <text evidence="2">Hydrolyzes 3-hydroxyisobutyryl-CoA (HIBYL-CoA), a saline catabolite. Has high activity toward isobutyryl-CoA. Could be an isobutyryl-CoA dehydrogenase that functions in valine catabolism.</text>
</comment>
<dbReference type="FunFam" id="3.90.226.10:FF:000027">
    <property type="entry name" value="Probable 3-hydroxyisobutyryl-CoA hydrolase 2"/>
    <property type="match status" value="2"/>
</dbReference>
<dbReference type="GO" id="GO:0006574">
    <property type="term" value="P:L-valine catabolic process"/>
    <property type="evidence" value="ECO:0007669"/>
    <property type="project" value="UniProtKB-UniRule"/>
</dbReference>
<comment type="similarity">
    <text evidence="2">Belongs to the enoyl-CoA hydratase/isomerase family.</text>
</comment>
<dbReference type="PANTHER" id="PTHR43176">
    <property type="entry name" value="3-HYDROXYISOBUTYRYL-COA HYDROLASE-RELATED"/>
    <property type="match status" value="1"/>
</dbReference>
<comment type="pathway">
    <text evidence="2">Amino-acid degradation; L-valine degradation.</text>
</comment>
<organism evidence="5 6">
    <name type="scientific">Mikania micrantha</name>
    <name type="common">bitter vine</name>
    <dbReference type="NCBI Taxonomy" id="192012"/>
    <lineage>
        <taxon>Eukaryota</taxon>
        <taxon>Viridiplantae</taxon>
        <taxon>Streptophyta</taxon>
        <taxon>Embryophyta</taxon>
        <taxon>Tracheophyta</taxon>
        <taxon>Spermatophyta</taxon>
        <taxon>Magnoliopsida</taxon>
        <taxon>eudicotyledons</taxon>
        <taxon>Gunneridae</taxon>
        <taxon>Pentapetalae</taxon>
        <taxon>asterids</taxon>
        <taxon>campanulids</taxon>
        <taxon>Asterales</taxon>
        <taxon>Asteraceae</taxon>
        <taxon>Asteroideae</taxon>
        <taxon>Heliantheae alliance</taxon>
        <taxon>Eupatorieae</taxon>
        <taxon>Mikania</taxon>
    </lineage>
</organism>
<feature type="domain" description="Enoyl-CoA hydratase/isomerase" evidence="4">
    <location>
        <begin position="141"/>
        <end position="474"/>
    </location>
</feature>
<proteinExistence type="inferred from homology"/>
<dbReference type="Proteomes" id="UP000326396">
    <property type="component" value="Linkage Group LG12"/>
</dbReference>
<dbReference type="InterPro" id="IPR029045">
    <property type="entry name" value="ClpP/crotonase-like_dom_sf"/>
</dbReference>
<protein>
    <recommendedName>
        <fullName evidence="2">3-hydroxyisobutyryl-CoA hydrolase</fullName>
        <shortName evidence="2">HIB-CoA hydrolase</shortName>
        <shortName evidence="2">HIBYL-CoA-H</shortName>
        <ecNumber evidence="2">3.1.2.4</ecNumber>
    </recommendedName>
    <alternativeName>
        <fullName evidence="2">3-hydroxyisobutyryl-coenzyme A hydrolase</fullName>
    </alternativeName>
</protein>
<keyword evidence="6" id="KW-1185">Reference proteome</keyword>
<comment type="catalytic activity">
    <reaction evidence="2">
        <text>3-hydroxy-2-methylpropanoyl-CoA + H2O = 3-hydroxy-2-methylpropanoate + CoA + H(+)</text>
        <dbReference type="Rhea" id="RHEA:20888"/>
        <dbReference type="ChEBI" id="CHEBI:11805"/>
        <dbReference type="ChEBI" id="CHEBI:15377"/>
        <dbReference type="ChEBI" id="CHEBI:15378"/>
        <dbReference type="ChEBI" id="CHEBI:57287"/>
        <dbReference type="ChEBI" id="CHEBI:57340"/>
        <dbReference type="EC" id="3.1.2.4"/>
    </reaction>
</comment>
<dbReference type="GO" id="GO:0003860">
    <property type="term" value="F:3-hydroxyisobutyryl-CoA hydrolase activity"/>
    <property type="evidence" value="ECO:0007669"/>
    <property type="project" value="UniProtKB-UniRule"/>
</dbReference>
<evidence type="ECO:0000259" key="3">
    <source>
        <dbReference type="Pfam" id="PF14368"/>
    </source>
</evidence>
<sequence>MLVAATFQVYVGLAIFCDSSKLEPCVPFFRDASGPLPTPDSPCCRNIKGQHGCFCGFLKDPKYCSYLVKPRAKQVGTACGVQTPDLSACKSYSGSCPRRKARSFASRSTVKASCYSSSNLSRSVTDDPDSCVLVEENANSRTVVLNRPSFLNALNTPLIKKLHKLYESWEHNPNVGFVVMKGNGNAFSAGGDLIAMLDHINKGNIDGTKEIFWRAYKFIYHLHTYLKPNVAILNGITMGGGGGVSIPGTFRIAIDKTTFATPETLVGFHTDGGASYYLSRLPRNLGEYLALTANRLNGVEMKACGLATHYSRHTNVRLIEEHLKNLVADDPYVIGTSLEKYSDFVHLDNNSVLNRMEMVNKCFSHDTVEQIIDSLEREAARTHDEWCFSTLKKLKQAPPLSLKVTLRSIREGRFQTLDLCLIREYRMTLQAISGQISNDFYEGVRARMIDKDFAPKWNPPSLKEVSQDMVDRYFSPLSAQEPELDLPNYLIAWQEDSFAFVKIIDFSSMNSSEEQEVFAAAVAVAVLVEGNASSRTVVLNRPSVLNALNTPLMNRLHKLYESWEDNPDVGFVVMKGNGKAFCAGADIVSVRDMIKKGNIEGSKEFFRRVYSFAYLVHTYLKPDVAILDGITMGGGAGISVPGTFRIATDKTVYATPETLIGLHPDAGASFHLSRLPGYLGEYLGLTGDRLNGVEMLACGLATHYLHSTNVPHIEECLKNLITDDPSVIETSLEKYSDFDYPDDKSVLKRMEMVDKCFSHDTIEEIIDALESEAAKTHDEWCNSALKKLKYASPLSLKMSLRSIREGRFQTLDQCLIREFRLTSRAMSSQISSDFCEGVRARMVDKDHAPKWVPPRLEHVSTDMVDHYFSPLSPLEPELDLPTKQREAFT</sequence>
<dbReference type="AlphaFoldDB" id="A0A5N6PEH6"/>
<evidence type="ECO:0000313" key="5">
    <source>
        <dbReference type="EMBL" id="KAD6453119.1"/>
    </source>
</evidence>
<dbReference type="Pfam" id="PF16113">
    <property type="entry name" value="ECH_2"/>
    <property type="match status" value="2"/>
</dbReference>
<feature type="domain" description="Enoyl-CoA hydratase/isomerase" evidence="4">
    <location>
        <begin position="535"/>
        <end position="868"/>
    </location>
</feature>
<dbReference type="Gene3D" id="1.10.110.10">
    <property type="entry name" value="Plant lipid-transfer and hydrophobic proteins"/>
    <property type="match status" value="1"/>
</dbReference>
<dbReference type="InterPro" id="IPR045004">
    <property type="entry name" value="ECH_dom"/>
</dbReference>
<dbReference type="EC" id="3.1.2.4" evidence="2"/>
<name>A0A5N6PEH6_9ASTR</name>
<dbReference type="InterPro" id="IPR036312">
    <property type="entry name" value="Bifun_inhib/LTP/seed_sf"/>
</dbReference>
<accession>A0A5N6PEH6</accession>
<reference evidence="5 6" key="1">
    <citation type="submission" date="2019-05" db="EMBL/GenBank/DDBJ databases">
        <title>Mikania micrantha, genome provides insights into the molecular mechanism of rapid growth.</title>
        <authorList>
            <person name="Liu B."/>
        </authorList>
    </citation>
    <scope>NUCLEOTIDE SEQUENCE [LARGE SCALE GENOMIC DNA]</scope>
    <source>
        <strain evidence="5">NLD-2019</strain>
        <tissue evidence="5">Leaf</tissue>
    </source>
</reference>
<dbReference type="PANTHER" id="PTHR43176:SF4">
    <property type="entry name" value="3-HYDROXYISOBUTYRYL-COA HYDROLASE-LIKE PROTEIN 1, MITOCHONDRIAL"/>
    <property type="match status" value="1"/>
</dbReference>
<dbReference type="InterPro" id="IPR016140">
    <property type="entry name" value="Bifunc_inhib/LTP/seed_store"/>
</dbReference>
<gene>
    <name evidence="5" type="ORF">E3N88_07824</name>
</gene>
<dbReference type="InterPro" id="IPR032259">
    <property type="entry name" value="HIBYL-CoA-H"/>
</dbReference>
<dbReference type="CDD" id="cd06558">
    <property type="entry name" value="crotonase-like"/>
    <property type="match status" value="2"/>
</dbReference>
<evidence type="ECO:0000259" key="4">
    <source>
        <dbReference type="Pfam" id="PF16113"/>
    </source>
</evidence>
<dbReference type="SUPFAM" id="SSF52096">
    <property type="entry name" value="ClpP/crotonase"/>
    <property type="match status" value="2"/>
</dbReference>
<dbReference type="OrthoDB" id="16820at2759"/>